<gene>
    <name evidence="2" type="ORF">DID88_008158</name>
</gene>
<dbReference type="EMBL" id="QKRW01000003">
    <property type="protein sequence ID" value="RAL67403.1"/>
    <property type="molecule type" value="Genomic_DNA"/>
</dbReference>
<keyword evidence="3" id="KW-1185">Reference proteome</keyword>
<evidence type="ECO:0000313" key="2">
    <source>
        <dbReference type="EMBL" id="RAL67403.1"/>
    </source>
</evidence>
<reference evidence="2 3" key="1">
    <citation type="submission" date="2018-06" db="EMBL/GenBank/DDBJ databases">
        <title>Genome Sequence of the Brown Rot Fungal Pathogen Monilinia fructigena.</title>
        <authorList>
            <person name="Landi L."/>
            <person name="De Miccolis Angelini R.M."/>
            <person name="Pollastro S."/>
            <person name="Abate D."/>
            <person name="Faretra F."/>
            <person name="Romanazzi G."/>
        </authorList>
    </citation>
    <scope>NUCLEOTIDE SEQUENCE [LARGE SCALE GENOMIC DNA]</scope>
    <source>
        <strain evidence="2 3">Mfrg269</strain>
    </source>
</reference>
<dbReference type="AlphaFoldDB" id="A0A395J6X4"/>
<dbReference type="Proteomes" id="UP000249056">
    <property type="component" value="Unassembled WGS sequence"/>
</dbReference>
<comment type="caution">
    <text evidence="2">The sequence shown here is derived from an EMBL/GenBank/DDBJ whole genome shotgun (WGS) entry which is preliminary data.</text>
</comment>
<feature type="compositionally biased region" description="Polar residues" evidence="1">
    <location>
        <begin position="19"/>
        <end position="30"/>
    </location>
</feature>
<sequence length="113" mass="12072">MRGDGEDGEDGDMVEIGTDATQEILSGSESGNDDQKVDTEETSGGKSVAKKRTRKASMVTIRETTGEKATAKKRSCKNPVKNKAIIGRSKVVKIKATWESVKAEVAAEAKAKE</sequence>
<evidence type="ECO:0000313" key="3">
    <source>
        <dbReference type="Proteomes" id="UP000249056"/>
    </source>
</evidence>
<feature type="region of interest" description="Disordered" evidence="1">
    <location>
        <begin position="1"/>
        <end position="58"/>
    </location>
</feature>
<organism evidence="2 3">
    <name type="scientific">Monilinia fructigena</name>
    <dbReference type="NCBI Taxonomy" id="38457"/>
    <lineage>
        <taxon>Eukaryota</taxon>
        <taxon>Fungi</taxon>
        <taxon>Dikarya</taxon>
        <taxon>Ascomycota</taxon>
        <taxon>Pezizomycotina</taxon>
        <taxon>Leotiomycetes</taxon>
        <taxon>Helotiales</taxon>
        <taxon>Sclerotiniaceae</taxon>
        <taxon>Monilinia</taxon>
    </lineage>
</organism>
<proteinExistence type="predicted"/>
<evidence type="ECO:0000256" key="1">
    <source>
        <dbReference type="SAM" id="MobiDB-lite"/>
    </source>
</evidence>
<dbReference type="OrthoDB" id="3563441at2759"/>
<protein>
    <submittedName>
        <fullName evidence="2">Uncharacterized protein</fullName>
    </submittedName>
</protein>
<accession>A0A395J6X4</accession>
<name>A0A395J6X4_9HELO</name>
<feature type="compositionally biased region" description="Acidic residues" evidence="1">
    <location>
        <begin position="1"/>
        <end position="13"/>
    </location>
</feature>